<name>A0ABY0FI24_9BACT</name>
<dbReference type="RefSeq" id="WP_129718813.1">
    <property type="nucleotide sequence ID" value="NZ_PRLK01000005.1"/>
</dbReference>
<evidence type="ECO:0000256" key="1">
    <source>
        <dbReference type="SAM" id="Phobius"/>
    </source>
</evidence>
<keyword evidence="3" id="KW-1185">Reference proteome</keyword>
<proteinExistence type="predicted"/>
<evidence type="ECO:0008006" key="4">
    <source>
        <dbReference type="Google" id="ProtNLM"/>
    </source>
</evidence>
<sequence>MHQQDKKGFTIIELMLAMSVVALLLLAIATMTMQMITIMTKGNTFRELNAAGRTINDDFTREFNSIYGLGEWTGRVVNDPTADAYYVRNGDSGAFCDGKSSYLWNLYNNRRRDVADDIHFQNGDPIRLVRVSDPTRSYCQDKNLWTRVPNNSNVKNILSEGETGLMLYDIQFSTAPKLIDNASNQSIVNIAYVLGTKNDNNQINVAGMNCNPTGQYKDYCAINKFDITVRTLGRK</sequence>
<organism evidence="2 3">
    <name type="scientific">Candidatus Nanogingivalis gingivitcus</name>
    <dbReference type="NCBI Taxonomy" id="2171992"/>
    <lineage>
        <taxon>Bacteria</taxon>
        <taxon>Candidatus Saccharimonadota</taxon>
        <taxon>Candidatus Nanosyncoccalia</taxon>
        <taxon>Candidatus Nanogingivales</taxon>
        <taxon>Candidatus Nanogingivalaceae</taxon>
        <taxon>Candidatus Nanogingivalis</taxon>
    </lineage>
</organism>
<evidence type="ECO:0000313" key="3">
    <source>
        <dbReference type="Proteomes" id="UP001190925"/>
    </source>
</evidence>
<dbReference type="EMBL" id="PRLK01000005">
    <property type="protein sequence ID" value="RYC72603.1"/>
    <property type="molecule type" value="Genomic_DNA"/>
</dbReference>
<dbReference type="InterPro" id="IPR012902">
    <property type="entry name" value="N_methyl_site"/>
</dbReference>
<gene>
    <name evidence="2" type="ORF">G6CMJM_00406</name>
</gene>
<dbReference type="Proteomes" id="UP001190925">
    <property type="component" value="Unassembled WGS sequence"/>
</dbReference>
<protein>
    <recommendedName>
        <fullName evidence="4">Prepilin-type N-terminal cleavage/methylation domain-containing protein</fullName>
    </recommendedName>
</protein>
<keyword evidence="1" id="KW-0472">Membrane</keyword>
<dbReference type="NCBIfam" id="TIGR02532">
    <property type="entry name" value="IV_pilin_GFxxxE"/>
    <property type="match status" value="1"/>
</dbReference>
<evidence type="ECO:0000313" key="2">
    <source>
        <dbReference type="EMBL" id="RYC72603.1"/>
    </source>
</evidence>
<reference evidence="2 3" key="1">
    <citation type="journal article" date="2018" name="bioRxiv">
        <title>Evidence of independent acquisition and adaption of ultra-small bacteria to human hosts across the highly diverse yet reduced genomes of the phylum Saccharibacteria.</title>
        <authorList>
            <person name="McLean J.S."/>
            <person name="Bor B."/>
            <person name="To T.T."/>
            <person name="Liu Q."/>
            <person name="Kearns K.A."/>
            <person name="Solden L.M."/>
            <person name="Wrighton K.C."/>
            <person name="He X."/>
            <person name="Shi W."/>
        </authorList>
    </citation>
    <scope>NUCLEOTIDE SEQUENCE [LARGE SCALE GENOMIC DNA]</scope>
    <source>
        <strain evidence="2 3">TM7_CMJM_G6_1_HOT_870</strain>
    </source>
</reference>
<accession>A0ABY0FI24</accession>
<comment type="caution">
    <text evidence="2">The sequence shown here is derived from an EMBL/GenBank/DDBJ whole genome shotgun (WGS) entry which is preliminary data.</text>
</comment>
<keyword evidence="1" id="KW-0812">Transmembrane</keyword>
<feature type="transmembrane region" description="Helical" evidence="1">
    <location>
        <begin position="12"/>
        <end position="36"/>
    </location>
</feature>
<keyword evidence="1" id="KW-1133">Transmembrane helix</keyword>
<reference evidence="2 3" key="2">
    <citation type="journal article" date="2020" name="Cell Rep.">
        <title>Acquisition and Adaptation of Ultra-small Parasitic Reduced Genome Bacteria to Mammalian Hosts.</title>
        <authorList>
            <person name="McLean J.S."/>
            <person name="Bor B."/>
            <person name="Kerns K.A."/>
            <person name="Liu Q."/>
            <person name="To T.T."/>
            <person name="Solden L."/>
            <person name="Hendrickson E.L."/>
            <person name="Wrighton K."/>
            <person name="Shi W."/>
            <person name="He X."/>
        </authorList>
    </citation>
    <scope>NUCLEOTIDE SEQUENCE [LARGE SCALE GENOMIC DNA]</scope>
    <source>
        <strain evidence="2 3">TM7_CMJM_G6_1_HOT_870</strain>
    </source>
</reference>
<dbReference type="Pfam" id="PF07963">
    <property type="entry name" value="N_methyl"/>
    <property type="match status" value="1"/>
</dbReference>